<comment type="caution">
    <text evidence="5">The sequence shown here is derived from an EMBL/GenBank/DDBJ whole genome shotgun (WGS) entry which is preliminary data.</text>
</comment>
<dbReference type="CDD" id="cd02440">
    <property type="entry name" value="AdoMet_MTases"/>
    <property type="match status" value="1"/>
</dbReference>
<dbReference type="InParanoid" id="A0A395JTM4"/>
<dbReference type="AlphaFoldDB" id="A0A395JTM4"/>
<keyword evidence="3" id="KW-0949">S-adenosyl-L-methionine</keyword>
<keyword evidence="1 5" id="KW-0489">Methyltransferase</keyword>
<dbReference type="RefSeq" id="WP_113953228.1">
    <property type="nucleotide sequence ID" value="NZ_QNRT01000001.1"/>
</dbReference>
<dbReference type="Gene3D" id="3.40.50.150">
    <property type="entry name" value="Vaccinia Virus protein VP39"/>
    <property type="match status" value="1"/>
</dbReference>
<keyword evidence="2 5" id="KW-0808">Transferase</keyword>
<evidence type="ECO:0000259" key="4">
    <source>
        <dbReference type="Pfam" id="PF13649"/>
    </source>
</evidence>
<organism evidence="5 6">
    <name type="scientific">Arenicella xantha</name>
    <dbReference type="NCBI Taxonomy" id="644221"/>
    <lineage>
        <taxon>Bacteria</taxon>
        <taxon>Pseudomonadati</taxon>
        <taxon>Pseudomonadota</taxon>
        <taxon>Gammaproteobacteria</taxon>
        <taxon>Arenicellales</taxon>
        <taxon>Arenicellaceae</taxon>
        <taxon>Arenicella</taxon>
    </lineage>
</organism>
<keyword evidence="6" id="KW-1185">Reference proteome</keyword>
<dbReference type="GO" id="GO:0032259">
    <property type="term" value="P:methylation"/>
    <property type="evidence" value="ECO:0007669"/>
    <property type="project" value="UniProtKB-KW"/>
</dbReference>
<sequence length="213" mass="23404">MHKTSELITLSIVAGTKGYEKVVEAFTEASFNLDFEEISSDFLQFLPQAPARVLDAGSGVGQNSAALAKLGHSVVSVEPLNEFLQIAKSKYQGLDITWINDSLPRLNKVDVCAGLFDFVLIDGVWHHLSIEERRHCIRRLAEIVNIEGICAISLRNGPAGAGTHVFSTCNDELATYANEYGFQIVLLLENQSSKMQNKPNVIWSRVALKKVGS</sequence>
<dbReference type="SUPFAM" id="SSF53335">
    <property type="entry name" value="S-adenosyl-L-methionine-dependent methyltransferases"/>
    <property type="match status" value="1"/>
</dbReference>
<reference evidence="5 6" key="1">
    <citation type="submission" date="2018-06" db="EMBL/GenBank/DDBJ databases">
        <title>Genomic Encyclopedia of Type Strains, Phase IV (KMG-IV): sequencing the most valuable type-strain genomes for metagenomic binning, comparative biology and taxonomic classification.</title>
        <authorList>
            <person name="Goeker M."/>
        </authorList>
    </citation>
    <scope>NUCLEOTIDE SEQUENCE [LARGE SCALE GENOMIC DNA]</scope>
    <source>
        <strain evidence="5 6">DSM 24032</strain>
    </source>
</reference>
<evidence type="ECO:0000313" key="6">
    <source>
        <dbReference type="Proteomes" id="UP000253083"/>
    </source>
</evidence>
<gene>
    <name evidence="5" type="ORF">DFR28_1011069</name>
</gene>
<evidence type="ECO:0000313" key="5">
    <source>
        <dbReference type="EMBL" id="RBP53682.1"/>
    </source>
</evidence>
<dbReference type="InterPro" id="IPR029063">
    <property type="entry name" value="SAM-dependent_MTases_sf"/>
</dbReference>
<feature type="domain" description="Methyltransferase" evidence="4">
    <location>
        <begin position="53"/>
        <end position="147"/>
    </location>
</feature>
<accession>A0A395JTM4</accession>
<dbReference type="InterPro" id="IPR041698">
    <property type="entry name" value="Methyltransf_25"/>
</dbReference>
<evidence type="ECO:0000256" key="3">
    <source>
        <dbReference type="ARBA" id="ARBA00022691"/>
    </source>
</evidence>
<evidence type="ECO:0000256" key="2">
    <source>
        <dbReference type="ARBA" id="ARBA00022679"/>
    </source>
</evidence>
<dbReference type="EMBL" id="QNRT01000001">
    <property type="protein sequence ID" value="RBP53682.1"/>
    <property type="molecule type" value="Genomic_DNA"/>
</dbReference>
<dbReference type="Pfam" id="PF13649">
    <property type="entry name" value="Methyltransf_25"/>
    <property type="match status" value="1"/>
</dbReference>
<dbReference type="OrthoDB" id="7348755at2"/>
<evidence type="ECO:0000256" key="1">
    <source>
        <dbReference type="ARBA" id="ARBA00022603"/>
    </source>
</evidence>
<name>A0A395JTM4_9GAMM</name>
<dbReference type="PANTHER" id="PTHR43464:SF19">
    <property type="entry name" value="UBIQUINONE BIOSYNTHESIS O-METHYLTRANSFERASE, MITOCHONDRIAL"/>
    <property type="match status" value="1"/>
</dbReference>
<dbReference type="Proteomes" id="UP000253083">
    <property type="component" value="Unassembled WGS sequence"/>
</dbReference>
<proteinExistence type="predicted"/>
<protein>
    <submittedName>
        <fullName evidence="5">Methyltransferase family protein</fullName>
    </submittedName>
</protein>
<dbReference type="GO" id="GO:0008168">
    <property type="term" value="F:methyltransferase activity"/>
    <property type="evidence" value="ECO:0007669"/>
    <property type="project" value="UniProtKB-KW"/>
</dbReference>
<dbReference type="PANTHER" id="PTHR43464">
    <property type="entry name" value="METHYLTRANSFERASE"/>
    <property type="match status" value="1"/>
</dbReference>